<feature type="domain" description="Ig-like" evidence="10">
    <location>
        <begin position="998"/>
        <end position="1080"/>
    </location>
</feature>
<dbReference type="AlphaFoldDB" id="A0A834EYQ3"/>
<keyword evidence="6" id="KW-0677">Repeat</keyword>
<evidence type="ECO:0000256" key="9">
    <source>
        <dbReference type="ARBA" id="ARBA00023319"/>
    </source>
</evidence>
<proteinExistence type="inferred from homology"/>
<dbReference type="InterPro" id="IPR013098">
    <property type="entry name" value="Ig_I-set"/>
</dbReference>
<sequence>MGDKSGGKVAAAMNRLQVVKGLEDVEVSECESCSFEVTLNLAYIEGIWMKDGMQVKSKPNCRISTHGKKHALVLSRVALGDAGLFSFKADGIQTSGRLSVRARDIRILKELEDVDTMERQPVTFTCEVNQVDVDARWYHDDCRIRPGDNIKIRHQGTSHTLSFKSVRPEHAGQIRFTAERVSSHATLTVTELPVQITRPLRVKIAMYHHRGLLECQVSRPNAQVRWFKSRKELLPSKKYQLISQDVYRQLTIEDVCSSDEDTYTCDAGDDETSCQLLVEEQAICIVRGMKSMEVMEPEPALFQVETNLKSGRPPRWTLNGEVLETCSTVNIDREGTLHSLCFTSTDSSMSGPVMFVAGKSRSTAQLMVKERLLQVVRHMDDVEAKENSSVTLSCQFFPSPRVVRWFRGRTALKTSNKYSMRREGKRAELTIHGLTGMDAGQYRCTAGGSQSAAQVKVEGHKNSQDGQTSQAVDIEEDDIASFSCELNYVVANVEWLLNNVRLFSNAISRIQHMGTMHSLILKRLRPQESRITVRAGLLTETTTLKVKERPAVFLKSLEDATGEEQGEVCLHCEVSKDSVTPVWKKDGMVLTSDDKHELLQFGKSMALIIHSLTKADAGQYTCDLGTSQSKAKVVVHDLHISIVQRLKTTTILEGESCTFESHLSHDLEGEPFWTINGQKVATNSRTQLINNGRVYKMTIKDASLTDAGEVVFTIKDLSCRTMLFVKGKRLLHIFRDLLNVKAVPGEDAELNCEITKPGVSIRWLKNGRLLKQSPKYDMSVEKNMARLVIKNASIRDSGEYCCEAEGVASRANLDIRELQHTFARELRDTRAEEKGKVTLECETRRPAKRVTWLKGMVELRSGRKYVIRQKGVVLSLTITCLEISDTDIYMCDVGTMQSRGTADSQKVLILEELEDAECLEGDTVTFKCRICPHDYAGVKWYLDETLLYTNELNEIKMITGGYHTLTFTQLARKDTGTISFSAGDKRSYASLLVRERRPTITKALEDCEAVEGGGLILSCVTSKPCHILWYKDGCLMWSSSRYFASRSGCEARLTIREVCSTDAGVYECSAGSVTTTAVVTVKAIPAEFTQSLSAVEAKEGETITLTCEYSLPGVQFQWRKGFEMIRPTDRFVMKQRKTLISLTIKA</sequence>
<feature type="domain" description="Ig-like" evidence="10">
    <location>
        <begin position="370"/>
        <end position="456"/>
    </location>
</feature>
<evidence type="ECO:0000256" key="4">
    <source>
        <dbReference type="ARBA" id="ARBA00022490"/>
    </source>
</evidence>
<feature type="domain" description="Ig-like" evidence="10">
    <location>
        <begin position="745"/>
        <end position="814"/>
    </location>
</feature>
<evidence type="ECO:0000256" key="6">
    <source>
        <dbReference type="ARBA" id="ARBA00022737"/>
    </source>
</evidence>
<comment type="subcellular location">
    <subcellularLocation>
        <location evidence="2">Cytoplasm</location>
    </subcellularLocation>
    <subcellularLocation>
        <location evidence="1">Nucleus</location>
    </subcellularLocation>
</comment>
<dbReference type="Pfam" id="PF07679">
    <property type="entry name" value="I-set"/>
    <property type="match status" value="10"/>
</dbReference>
<dbReference type="InterPro" id="IPR003599">
    <property type="entry name" value="Ig_sub"/>
</dbReference>
<feature type="domain" description="Ig-like" evidence="10">
    <location>
        <begin position="213"/>
        <end position="284"/>
    </location>
</feature>
<gene>
    <name evidence="11" type="ORF">FQA47_007478</name>
</gene>
<evidence type="ECO:0000256" key="1">
    <source>
        <dbReference type="ARBA" id="ARBA00004123"/>
    </source>
</evidence>
<evidence type="ECO:0000259" key="10">
    <source>
        <dbReference type="PROSITE" id="PS50835"/>
    </source>
</evidence>
<dbReference type="InterPro" id="IPR052385">
    <property type="entry name" value="Obscurin/Obscurin-like_Reg"/>
</dbReference>
<dbReference type="GO" id="GO:0005634">
    <property type="term" value="C:nucleus"/>
    <property type="evidence" value="ECO:0007669"/>
    <property type="project" value="UniProtKB-SubCell"/>
</dbReference>
<evidence type="ECO:0000256" key="2">
    <source>
        <dbReference type="ARBA" id="ARBA00004496"/>
    </source>
</evidence>
<dbReference type="FunFam" id="2.60.40.10:FF:000211">
    <property type="entry name" value="Obscurin-like protein 1"/>
    <property type="match status" value="1"/>
</dbReference>
<name>A0A834EYQ3_ORYME</name>
<comment type="caution">
    <text evidence="11">The sequence shown here is derived from an EMBL/GenBank/DDBJ whole genome shotgun (WGS) entry which is preliminary data.</text>
</comment>
<dbReference type="EMBL" id="WKFB01001213">
    <property type="protein sequence ID" value="KAF6714676.1"/>
    <property type="molecule type" value="Genomic_DNA"/>
</dbReference>
<dbReference type="SMART" id="SM00409">
    <property type="entry name" value="IG"/>
    <property type="match status" value="11"/>
</dbReference>
<protein>
    <submittedName>
        <fullName evidence="11">Obscurin</fullName>
    </submittedName>
</protein>
<evidence type="ECO:0000313" key="12">
    <source>
        <dbReference type="Proteomes" id="UP000646548"/>
    </source>
</evidence>
<organism evidence="11 12">
    <name type="scientific">Oryzias melastigma</name>
    <name type="common">Marine medaka</name>
    <dbReference type="NCBI Taxonomy" id="30732"/>
    <lineage>
        <taxon>Eukaryota</taxon>
        <taxon>Metazoa</taxon>
        <taxon>Chordata</taxon>
        <taxon>Craniata</taxon>
        <taxon>Vertebrata</taxon>
        <taxon>Euteleostomi</taxon>
        <taxon>Actinopterygii</taxon>
        <taxon>Neopterygii</taxon>
        <taxon>Teleostei</taxon>
        <taxon>Neoteleostei</taxon>
        <taxon>Acanthomorphata</taxon>
        <taxon>Ovalentaria</taxon>
        <taxon>Atherinomorphae</taxon>
        <taxon>Beloniformes</taxon>
        <taxon>Adrianichthyidae</taxon>
        <taxon>Oryziinae</taxon>
        <taxon>Oryzias</taxon>
    </lineage>
</organism>
<dbReference type="PROSITE" id="PS50835">
    <property type="entry name" value="IG_LIKE"/>
    <property type="match status" value="7"/>
</dbReference>
<dbReference type="GO" id="GO:0005737">
    <property type="term" value="C:cytoplasm"/>
    <property type="evidence" value="ECO:0007669"/>
    <property type="project" value="UniProtKB-SubCell"/>
</dbReference>
<keyword evidence="7" id="KW-1015">Disulfide bond</keyword>
<keyword evidence="4" id="KW-0963">Cytoplasm</keyword>
<dbReference type="InterPro" id="IPR036179">
    <property type="entry name" value="Ig-like_dom_sf"/>
</dbReference>
<keyword evidence="8" id="KW-0539">Nucleus</keyword>
<dbReference type="SUPFAM" id="SSF48726">
    <property type="entry name" value="Immunoglobulin"/>
    <property type="match status" value="13"/>
</dbReference>
<dbReference type="Proteomes" id="UP000646548">
    <property type="component" value="Unassembled WGS sequence"/>
</dbReference>
<feature type="domain" description="Ig-like" evidence="10">
    <location>
        <begin position="550"/>
        <end position="634"/>
    </location>
</feature>
<feature type="domain" description="Ig-like" evidence="10">
    <location>
        <begin position="1085"/>
        <end position="1146"/>
    </location>
</feature>
<accession>A0A834EYQ3</accession>
<dbReference type="SMART" id="SM00408">
    <property type="entry name" value="IGc2"/>
    <property type="match status" value="6"/>
</dbReference>
<reference evidence="11" key="1">
    <citation type="journal article" name="BMC Genomics">
        <title>Long-read sequencing and de novo genome assembly of marine medaka (Oryzias melastigma).</title>
        <authorList>
            <person name="Liang P."/>
            <person name="Saqib H.S.A."/>
            <person name="Ni X."/>
            <person name="Shen Y."/>
        </authorList>
    </citation>
    <scope>NUCLEOTIDE SEQUENCE</scope>
    <source>
        <strain evidence="11">Bigg-433</strain>
    </source>
</reference>
<evidence type="ECO:0000256" key="5">
    <source>
        <dbReference type="ARBA" id="ARBA00022553"/>
    </source>
</evidence>
<comment type="similarity">
    <text evidence="3">Belongs to the protein kinase superfamily. CAMK Ser/Thr protein kinase family.</text>
</comment>
<evidence type="ECO:0000313" key="11">
    <source>
        <dbReference type="EMBL" id="KAF6714676.1"/>
    </source>
</evidence>
<evidence type="ECO:0000256" key="7">
    <source>
        <dbReference type="ARBA" id="ARBA00023157"/>
    </source>
</evidence>
<feature type="domain" description="Ig-like" evidence="10">
    <location>
        <begin position="820"/>
        <end position="908"/>
    </location>
</feature>
<evidence type="ECO:0000256" key="8">
    <source>
        <dbReference type="ARBA" id="ARBA00023242"/>
    </source>
</evidence>
<dbReference type="PANTHER" id="PTHR35971:SF4">
    <property type="entry name" value="OBSCURIN"/>
    <property type="match status" value="1"/>
</dbReference>
<evidence type="ECO:0000256" key="3">
    <source>
        <dbReference type="ARBA" id="ARBA00006692"/>
    </source>
</evidence>
<dbReference type="CDD" id="cd00096">
    <property type="entry name" value="Ig"/>
    <property type="match status" value="2"/>
</dbReference>
<dbReference type="InterPro" id="IPR013783">
    <property type="entry name" value="Ig-like_fold"/>
</dbReference>
<keyword evidence="9" id="KW-0393">Immunoglobulin domain</keyword>
<dbReference type="Gene3D" id="2.60.40.10">
    <property type="entry name" value="Immunoglobulins"/>
    <property type="match status" value="13"/>
</dbReference>
<dbReference type="InterPro" id="IPR003598">
    <property type="entry name" value="Ig_sub2"/>
</dbReference>
<dbReference type="FunFam" id="2.60.40.10:FF:000050">
    <property type="entry name" value="Titin isoform B"/>
    <property type="match status" value="2"/>
</dbReference>
<dbReference type="FunFam" id="2.60.40.10:FF:001652">
    <property type="entry name" value="Uncharacterized protein"/>
    <property type="match status" value="1"/>
</dbReference>
<dbReference type="FunFam" id="2.60.40.10:FF:000707">
    <property type="entry name" value="Obscurin, cytoskeletal calmodulin and titin-interacting RhoGEF"/>
    <property type="match status" value="1"/>
</dbReference>
<dbReference type="PANTHER" id="PTHR35971">
    <property type="entry name" value="SI:DKEY-31G6.6"/>
    <property type="match status" value="1"/>
</dbReference>
<dbReference type="InterPro" id="IPR007110">
    <property type="entry name" value="Ig-like_dom"/>
</dbReference>
<keyword evidence="5" id="KW-0597">Phosphoprotein</keyword>